<gene>
    <name evidence="2" type="ORF">ISU02_12730</name>
</gene>
<evidence type="ECO:0000313" key="2">
    <source>
        <dbReference type="EMBL" id="MBF4693978.1"/>
    </source>
</evidence>
<dbReference type="Pfam" id="PF06114">
    <property type="entry name" value="Peptidase_M78"/>
    <property type="match status" value="1"/>
</dbReference>
<reference evidence="2 3" key="1">
    <citation type="submission" date="2020-11" db="EMBL/GenBank/DDBJ databases">
        <title>Fusibacter basophilias sp. nov.</title>
        <authorList>
            <person name="Qiu D."/>
        </authorList>
    </citation>
    <scope>NUCLEOTIDE SEQUENCE [LARGE SCALE GENOMIC DNA]</scope>
    <source>
        <strain evidence="2 3">Q10-2</strain>
    </source>
</reference>
<feature type="domain" description="IrrE N-terminal-like" evidence="1">
    <location>
        <begin position="10"/>
        <end position="132"/>
    </location>
</feature>
<dbReference type="InterPro" id="IPR010359">
    <property type="entry name" value="IrrE_HExxH"/>
</dbReference>
<sequence length="165" mass="19254">MTKLLDIITTLGIHIEYRPDPPSKIRGFYYKDLGDEIIVMNEDIKDETEFRHVLAHELGHYFTTITTKSLSPYSSYLDILNTHRNESRAIRWACDYLIPTYDLLGYLKSQKGVSIADIALAFKVTEEMITMKFTIMSLERLYWKVDDKRSLVLTSLPSIYMYTPL</sequence>
<name>A0ABR9ZUZ2_9FIRM</name>
<evidence type="ECO:0000259" key="1">
    <source>
        <dbReference type="Pfam" id="PF06114"/>
    </source>
</evidence>
<keyword evidence="3" id="KW-1185">Reference proteome</keyword>
<protein>
    <submittedName>
        <fullName evidence="2">ImmA/IrrE family metallo-endopeptidase</fullName>
    </submittedName>
</protein>
<organism evidence="2 3">
    <name type="scientific">Fusibacter ferrireducens</name>
    <dbReference type="NCBI Taxonomy" id="2785058"/>
    <lineage>
        <taxon>Bacteria</taxon>
        <taxon>Bacillati</taxon>
        <taxon>Bacillota</taxon>
        <taxon>Clostridia</taxon>
        <taxon>Eubacteriales</taxon>
        <taxon>Eubacteriales Family XII. Incertae Sedis</taxon>
        <taxon>Fusibacter</taxon>
    </lineage>
</organism>
<evidence type="ECO:0000313" key="3">
    <source>
        <dbReference type="Proteomes" id="UP000614200"/>
    </source>
</evidence>
<dbReference type="Proteomes" id="UP000614200">
    <property type="component" value="Unassembled WGS sequence"/>
</dbReference>
<accession>A0ABR9ZUZ2</accession>
<dbReference type="EMBL" id="JADKNH010000007">
    <property type="protein sequence ID" value="MBF4693978.1"/>
    <property type="molecule type" value="Genomic_DNA"/>
</dbReference>
<dbReference type="Gene3D" id="1.10.10.2910">
    <property type="match status" value="1"/>
</dbReference>
<comment type="caution">
    <text evidence="2">The sequence shown here is derived from an EMBL/GenBank/DDBJ whole genome shotgun (WGS) entry which is preliminary data.</text>
</comment>
<proteinExistence type="predicted"/>
<dbReference type="RefSeq" id="WP_194702215.1">
    <property type="nucleotide sequence ID" value="NZ_JADKNH010000007.1"/>
</dbReference>